<dbReference type="EC" id="3.6.1.9" evidence="3"/>
<evidence type="ECO:0000313" key="5">
    <source>
        <dbReference type="EMBL" id="PWJ52779.1"/>
    </source>
</evidence>
<dbReference type="PIRSF" id="PIRSF006305">
    <property type="entry name" value="Maf"/>
    <property type="match status" value="1"/>
</dbReference>
<dbReference type="GO" id="GO:0009117">
    <property type="term" value="P:nucleotide metabolic process"/>
    <property type="evidence" value="ECO:0007669"/>
    <property type="project" value="UniProtKB-KW"/>
</dbReference>
<gene>
    <name evidence="5" type="ORF">BXY45_11731</name>
</gene>
<comment type="catalytic activity">
    <reaction evidence="3">
        <text>a ribonucleoside 5'-triphosphate + H2O = a ribonucleoside 5'-phosphate + diphosphate + H(+)</text>
        <dbReference type="Rhea" id="RHEA:23996"/>
        <dbReference type="ChEBI" id="CHEBI:15377"/>
        <dbReference type="ChEBI" id="CHEBI:15378"/>
        <dbReference type="ChEBI" id="CHEBI:33019"/>
        <dbReference type="ChEBI" id="CHEBI:58043"/>
        <dbReference type="ChEBI" id="CHEBI:61557"/>
        <dbReference type="EC" id="3.6.1.9"/>
    </reaction>
</comment>
<dbReference type="PANTHER" id="PTHR43213:SF5">
    <property type="entry name" value="BIFUNCTIONAL DTTP_UTP PYROPHOSPHATASE_METHYLTRANSFERASE PROTEIN-RELATED"/>
    <property type="match status" value="1"/>
</dbReference>
<comment type="subcellular location">
    <subcellularLocation>
        <location evidence="3">Cytoplasm</location>
    </subcellularLocation>
</comment>
<comment type="caution">
    <text evidence="5">The sequence shown here is derived from an EMBL/GenBank/DDBJ whole genome shotgun (WGS) entry which is preliminary data.</text>
</comment>
<evidence type="ECO:0000256" key="4">
    <source>
        <dbReference type="SAM" id="SignalP"/>
    </source>
</evidence>
<comment type="function">
    <text evidence="3">Nucleoside triphosphate pyrophosphatase. May have a dual role in cell division arrest and in preventing the incorporation of modified nucleotides into cellular nucleic acids.</text>
</comment>
<dbReference type="SUPFAM" id="SSF52972">
    <property type="entry name" value="ITPase-like"/>
    <property type="match status" value="1"/>
</dbReference>
<keyword evidence="2 3" id="KW-0378">Hydrolase</keyword>
<dbReference type="AlphaFoldDB" id="A0A316A5H3"/>
<dbReference type="Proteomes" id="UP000245469">
    <property type="component" value="Unassembled WGS sequence"/>
</dbReference>
<accession>A0A316A5H3</accession>
<feature type="chain" id="PRO_5039333250" description="Nucleoside triphosphate pyrophosphatase" evidence="4">
    <location>
        <begin position="24"/>
        <end position="246"/>
    </location>
</feature>
<dbReference type="NCBIfam" id="TIGR00172">
    <property type="entry name" value="maf"/>
    <property type="match status" value="1"/>
</dbReference>
<dbReference type="InterPro" id="IPR003697">
    <property type="entry name" value="Maf-like"/>
</dbReference>
<comment type="caution">
    <text evidence="3">Lacks conserved residue(s) required for the propagation of feature annotation.</text>
</comment>
<keyword evidence="3" id="KW-0546">Nucleotide metabolism</keyword>
<comment type="catalytic activity">
    <reaction evidence="3">
        <text>a 2'-deoxyribonucleoside 5'-triphosphate + H2O = a 2'-deoxyribonucleoside 5'-phosphate + diphosphate + H(+)</text>
        <dbReference type="Rhea" id="RHEA:44644"/>
        <dbReference type="ChEBI" id="CHEBI:15377"/>
        <dbReference type="ChEBI" id="CHEBI:15378"/>
        <dbReference type="ChEBI" id="CHEBI:33019"/>
        <dbReference type="ChEBI" id="CHEBI:61560"/>
        <dbReference type="ChEBI" id="CHEBI:65317"/>
        <dbReference type="EC" id="3.6.1.9"/>
    </reaction>
</comment>
<proteinExistence type="inferred from homology"/>
<name>A0A316A5H3_9ACTN</name>
<reference evidence="5 6" key="1">
    <citation type="submission" date="2018-03" db="EMBL/GenBank/DDBJ databases">
        <title>Genomic Encyclopedia of Archaeal and Bacterial Type Strains, Phase II (KMG-II): from individual species to whole genera.</title>
        <authorList>
            <person name="Goeker M."/>
        </authorList>
    </citation>
    <scope>NUCLEOTIDE SEQUENCE [LARGE SCALE GENOMIC DNA]</scope>
    <source>
        <strain evidence="5 6">DSM 44889</strain>
    </source>
</reference>
<keyword evidence="6" id="KW-1185">Reference proteome</keyword>
<dbReference type="Gene3D" id="3.90.950.10">
    <property type="match status" value="1"/>
</dbReference>
<dbReference type="EMBL" id="QGDQ01000017">
    <property type="protein sequence ID" value="PWJ52779.1"/>
    <property type="molecule type" value="Genomic_DNA"/>
</dbReference>
<evidence type="ECO:0000256" key="2">
    <source>
        <dbReference type="ARBA" id="ARBA00022801"/>
    </source>
</evidence>
<evidence type="ECO:0000256" key="1">
    <source>
        <dbReference type="ARBA" id="ARBA00001968"/>
    </source>
</evidence>
<dbReference type="GO" id="GO:0047429">
    <property type="term" value="F:nucleoside triphosphate diphosphatase activity"/>
    <property type="evidence" value="ECO:0007669"/>
    <property type="project" value="UniProtKB-EC"/>
</dbReference>
<dbReference type="HAMAP" id="MF_00528">
    <property type="entry name" value="Maf"/>
    <property type="match status" value="1"/>
</dbReference>
<comment type="similarity">
    <text evidence="3">Belongs to the Maf family.</text>
</comment>
<dbReference type="OrthoDB" id="3527985at2"/>
<feature type="signal peptide" evidence="4">
    <location>
        <begin position="1"/>
        <end position="23"/>
    </location>
</feature>
<sequence length="246" mass="25249">MLGGTARAVPCPARRLASPPVTAAVPAAASVRLLLASASPARAATLRSAGVEPLVLVSGVDEPAVVEHYGVTDAQDVALVLAKAKAEDVAARWDEVDDAPDGGVLVVGCDSVLELDGEAFGKPADAAQALERWKSMRGRSGVLHTGHWLVDAREDDDGPLTGATLGAVASTTVHFADVTDAELEAYVATGEPLAVAGAFTLDGLGGAFVRGVEGDPHTVVGIGLPLLRELLAEIDVRWTDLWAPRA</sequence>
<dbReference type="PANTHER" id="PTHR43213">
    <property type="entry name" value="BIFUNCTIONAL DTTP/UTP PYROPHOSPHATASE/METHYLTRANSFERASE PROTEIN-RELATED"/>
    <property type="match status" value="1"/>
</dbReference>
<dbReference type="GO" id="GO:0005737">
    <property type="term" value="C:cytoplasm"/>
    <property type="evidence" value="ECO:0007669"/>
    <property type="project" value="UniProtKB-SubCell"/>
</dbReference>
<evidence type="ECO:0000313" key="6">
    <source>
        <dbReference type="Proteomes" id="UP000245469"/>
    </source>
</evidence>
<comment type="cofactor">
    <cofactor evidence="1 3">
        <name>a divalent metal cation</name>
        <dbReference type="ChEBI" id="CHEBI:60240"/>
    </cofactor>
</comment>
<protein>
    <recommendedName>
        <fullName evidence="3">Nucleoside triphosphate pyrophosphatase</fullName>
        <ecNumber evidence="3">3.6.1.9</ecNumber>
    </recommendedName>
    <alternativeName>
        <fullName evidence="3">Nucleotide pyrophosphatase</fullName>
        <shortName evidence="3">Nucleotide PPase</shortName>
    </alternativeName>
</protein>
<dbReference type="Pfam" id="PF02545">
    <property type="entry name" value="Maf"/>
    <property type="match status" value="1"/>
</dbReference>
<dbReference type="InterPro" id="IPR029001">
    <property type="entry name" value="ITPase-like_fam"/>
</dbReference>
<keyword evidence="3" id="KW-0963">Cytoplasm</keyword>
<organism evidence="5 6">
    <name type="scientific">Quadrisphaera granulorum</name>
    <dbReference type="NCBI Taxonomy" id="317664"/>
    <lineage>
        <taxon>Bacteria</taxon>
        <taxon>Bacillati</taxon>
        <taxon>Actinomycetota</taxon>
        <taxon>Actinomycetes</taxon>
        <taxon>Kineosporiales</taxon>
        <taxon>Kineosporiaceae</taxon>
        <taxon>Quadrisphaera</taxon>
    </lineage>
</organism>
<evidence type="ECO:0000256" key="3">
    <source>
        <dbReference type="HAMAP-Rule" id="MF_00528"/>
    </source>
</evidence>
<dbReference type="CDD" id="cd00555">
    <property type="entry name" value="Maf"/>
    <property type="match status" value="1"/>
</dbReference>
<keyword evidence="4" id="KW-0732">Signal</keyword>
<feature type="active site" description="Proton acceptor" evidence="3">
    <location>
        <position position="110"/>
    </location>
</feature>